<dbReference type="InterPro" id="IPR051267">
    <property type="entry name" value="STEAP_metalloreductase"/>
</dbReference>
<dbReference type="InterPro" id="IPR010185">
    <property type="entry name" value="NpdG"/>
</dbReference>
<reference evidence="3" key="1">
    <citation type="submission" date="2022-09" db="EMBL/GenBank/DDBJ databases">
        <title>Enrichment on poylsaccharides allowed isolation of novel metabolic and taxonomic groups of Haloarchaea.</title>
        <authorList>
            <person name="Sorokin D.Y."/>
            <person name="Elcheninov A.G."/>
            <person name="Khizhniak T.V."/>
            <person name="Kolganova T.V."/>
            <person name="Kublanov I.V."/>
        </authorList>
    </citation>
    <scope>NUCLEOTIDE SEQUENCE</scope>
    <source>
        <strain evidence="3">AArc-xg1-1</strain>
    </source>
</reference>
<dbReference type="InterPro" id="IPR036291">
    <property type="entry name" value="NAD(P)-bd_dom_sf"/>
</dbReference>
<gene>
    <name evidence="3" type="primary">npdG</name>
    <name evidence="3" type="ORF">OB960_13905</name>
</gene>
<dbReference type="GO" id="GO:0008823">
    <property type="term" value="F:cupric reductase (NADH) activity"/>
    <property type="evidence" value="ECO:0007669"/>
    <property type="project" value="TreeGrafter"/>
</dbReference>
<dbReference type="PANTHER" id="PTHR14239">
    <property type="entry name" value="DUDULIN-RELATED"/>
    <property type="match status" value="1"/>
</dbReference>
<name>A0AAP2Z0V6_9EURY</name>
<dbReference type="SUPFAM" id="SSF51735">
    <property type="entry name" value="NAD(P)-binding Rossmann-fold domains"/>
    <property type="match status" value="1"/>
</dbReference>
<evidence type="ECO:0000259" key="2">
    <source>
        <dbReference type="Pfam" id="PF03807"/>
    </source>
</evidence>
<dbReference type="GO" id="GO:0050661">
    <property type="term" value="F:NADP binding"/>
    <property type="evidence" value="ECO:0007669"/>
    <property type="project" value="InterPro"/>
</dbReference>
<evidence type="ECO:0000256" key="1">
    <source>
        <dbReference type="ARBA" id="ARBA00023002"/>
    </source>
</evidence>
<dbReference type="PANTHER" id="PTHR14239:SF0">
    <property type="entry name" value="F420-DEPENDENT NADP REDUCTASE"/>
    <property type="match status" value="1"/>
</dbReference>
<dbReference type="NCBIfam" id="TIGR01915">
    <property type="entry name" value="npdG"/>
    <property type="match status" value="1"/>
</dbReference>
<dbReference type="RefSeq" id="WP_338004311.1">
    <property type="nucleotide sequence ID" value="NZ_JAOPKA010000008.1"/>
</dbReference>
<dbReference type="GO" id="GO:0005886">
    <property type="term" value="C:plasma membrane"/>
    <property type="evidence" value="ECO:0007669"/>
    <property type="project" value="TreeGrafter"/>
</dbReference>
<feature type="domain" description="Pyrroline-5-carboxylate reductase catalytic N-terminal" evidence="2">
    <location>
        <begin position="2"/>
        <end position="105"/>
    </location>
</feature>
<accession>A0AAP2Z0V6</accession>
<keyword evidence="1" id="KW-0560">Oxidoreductase</keyword>
<dbReference type="EMBL" id="JAOPKA010000008">
    <property type="protein sequence ID" value="MCU4742488.1"/>
    <property type="molecule type" value="Genomic_DNA"/>
</dbReference>
<organism evidence="3 4">
    <name type="scientific">Natronoglomus mannanivorans</name>
    <dbReference type="NCBI Taxonomy" id="2979990"/>
    <lineage>
        <taxon>Archaea</taxon>
        <taxon>Methanobacteriati</taxon>
        <taxon>Methanobacteriota</taxon>
        <taxon>Stenosarchaea group</taxon>
        <taxon>Halobacteria</taxon>
        <taxon>Halobacteriales</taxon>
        <taxon>Natrialbaceae</taxon>
        <taxon>Natronoglomus</taxon>
    </lineage>
</organism>
<dbReference type="Gene3D" id="3.40.50.720">
    <property type="entry name" value="NAD(P)-binding Rossmann-like Domain"/>
    <property type="match status" value="1"/>
</dbReference>
<protein>
    <submittedName>
        <fullName evidence="3">NADPH-dependent F420 reductase</fullName>
    </submittedName>
</protein>
<evidence type="ECO:0000313" key="3">
    <source>
        <dbReference type="EMBL" id="MCU4742488.1"/>
    </source>
</evidence>
<dbReference type="GO" id="GO:0052851">
    <property type="term" value="F:ferric-chelate reductase (NADPH) activity"/>
    <property type="evidence" value="ECO:0007669"/>
    <property type="project" value="TreeGrafter"/>
</dbReference>
<dbReference type="Pfam" id="PF03807">
    <property type="entry name" value="F420_oxidored"/>
    <property type="match status" value="1"/>
</dbReference>
<dbReference type="InterPro" id="IPR028939">
    <property type="entry name" value="P5C_Rdtase_cat_N"/>
</dbReference>
<evidence type="ECO:0000313" key="4">
    <source>
        <dbReference type="Proteomes" id="UP001321018"/>
    </source>
</evidence>
<dbReference type="Proteomes" id="UP001321018">
    <property type="component" value="Unassembled WGS sequence"/>
</dbReference>
<proteinExistence type="predicted"/>
<dbReference type="GO" id="GO:0015677">
    <property type="term" value="P:copper ion import"/>
    <property type="evidence" value="ECO:0007669"/>
    <property type="project" value="TreeGrafter"/>
</dbReference>
<comment type="caution">
    <text evidence="3">The sequence shown here is derived from an EMBL/GenBank/DDBJ whole genome shotgun (WGS) entry which is preliminary data.</text>
</comment>
<dbReference type="AlphaFoldDB" id="A0AAP2Z0V6"/>
<sequence length="222" mass="23374">MRIALVGGTGELGEGLAFRLGRDTGFELTIGSRDQRKASECAEAYRRELRRHDVDRRMDAATNESAAAEATVVVLSVPPYYVTETVEAIEPALDSETVLVSPAVGMSGHDDGVRYNPPPAGSVTELVVETAPDDVPVVGAFTNVPGARIADLDERIEIDTPVVGDSSAAKEVVIDVVSELDGIRAVDAGPLSNAAAVEAITPFLITLAQQNEGFVDLGVKFV</sequence>
<dbReference type="GO" id="GO:0006740">
    <property type="term" value="P:NADPH regeneration"/>
    <property type="evidence" value="ECO:0007669"/>
    <property type="project" value="InterPro"/>
</dbReference>
<dbReference type="GO" id="GO:0070967">
    <property type="term" value="F:coenzyme F420 binding"/>
    <property type="evidence" value="ECO:0007669"/>
    <property type="project" value="InterPro"/>
</dbReference>
<dbReference type="GO" id="GO:0016651">
    <property type="term" value="F:oxidoreductase activity, acting on NAD(P)H"/>
    <property type="evidence" value="ECO:0007669"/>
    <property type="project" value="InterPro"/>
</dbReference>